<dbReference type="AlphaFoldDB" id="A0A2V1GVR9"/>
<dbReference type="OrthoDB" id="9807213at2"/>
<proteinExistence type="inferred from homology"/>
<evidence type="ECO:0000256" key="2">
    <source>
        <dbReference type="ARBA" id="ARBA00022884"/>
    </source>
</evidence>
<evidence type="ECO:0000313" key="9">
    <source>
        <dbReference type="EMBL" id="PVZ70495.1"/>
    </source>
</evidence>
<organism evidence="9 10">
    <name type="scientific">Pelagibaculum spongiae</name>
    <dbReference type="NCBI Taxonomy" id="2080658"/>
    <lineage>
        <taxon>Bacteria</taxon>
        <taxon>Pseudomonadati</taxon>
        <taxon>Pseudomonadota</taxon>
        <taxon>Gammaproteobacteria</taxon>
        <taxon>Oceanospirillales</taxon>
        <taxon>Pelagibaculum</taxon>
    </lineage>
</organism>
<dbReference type="InterPro" id="IPR036986">
    <property type="entry name" value="S4_RNA-bd_sf"/>
</dbReference>
<dbReference type="Gene3D" id="3.10.290.10">
    <property type="entry name" value="RNA-binding S4 domain"/>
    <property type="match status" value="1"/>
</dbReference>
<dbReference type="EC" id="5.4.99.-" evidence="7"/>
<evidence type="ECO:0000256" key="1">
    <source>
        <dbReference type="ARBA" id="ARBA00008348"/>
    </source>
</evidence>
<dbReference type="InterPro" id="IPR050343">
    <property type="entry name" value="RsuA_PseudoU_synthase"/>
</dbReference>
<keyword evidence="2 6" id="KW-0694">RNA-binding</keyword>
<dbReference type="InterPro" id="IPR000748">
    <property type="entry name" value="PsdUridine_synth_RsuA/RluB/E/F"/>
</dbReference>
<evidence type="ECO:0000256" key="5">
    <source>
        <dbReference type="ARBA" id="ARBA00037590"/>
    </source>
</evidence>
<dbReference type="EMBL" id="QDDL01000002">
    <property type="protein sequence ID" value="PVZ70495.1"/>
    <property type="molecule type" value="Genomic_DNA"/>
</dbReference>
<feature type="domain" description="Pseudouridine synthase RsuA/RluA-like" evidence="8">
    <location>
        <begin position="61"/>
        <end position="189"/>
    </location>
</feature>
<evidence type="ECO:0000313" key="10">
    <source>
        <dbReference type="Proteomes" id="UP000244906"/>
    </source>
</evidence>
<sequence length="243" mass="27490">MRLDRFLSNQTPLSRKALRIQLATGQVLVNGKIIRDGQFEIDDFCTIQLAGQLLPSKPAMYFMLNKPIGHVSATTDPQHPTVNQLFPPSLASQLHYAGRLDRNTSGLMLMTNDGTWSRILTEPNKKIAKKYWVETANPICQQTHQLFADGVHLMPEDITTSPAQLEQISANQAWLTIYEGRYHQIKRMFGKMNNPVIKLHRHSLGNIQLDSLLAASAYRALTLNEILDSLPEQQKALYTQLRS</sequence>
<dbReference type="PROSITE" id="PS01149">
    <property type="entry name" value="PSI_RSU"/>
    <property type="match status" value="1"/>
</dbReference>
<dbReference type="GO" id="GO:0160136">
    <property type="term" value="F:16S rRNA pseudouridine(516) synthase activity"/>
    <property type="evidence" value="ECO:0007669"/>
    <property type="project" value="UniProtKB-EC"/>
</dbReference>
<comment type="function">
    <text evidence="5">Responsible for synthesis of pseudouridine from uracil-516 in 16S ribosomal RNA.</text>
</comment>
<dbReference type="PANTHER" id="PTHR47683:SF4">
    <property type="entry name" value="PSEUDOURIDINE SYNTHASE"/>
    <property type="match status" value="1"/>
</dbReference>
<evidence type="ECO:0000256" key="6">
    <source>
        <dbReference type="PROSITE-ProRule" id="PRU00182"/>
    </source>
</evidence>
<dbReference type="PROSITE" id="PS50889">
    <property type="entry name" value="S4"/>
    <property type="match status" value="1"/>
</dbReference>
<dbReference type="Gene3D" id="3.30.70.580">
    <property type="entry name" value="Pseudouridine synthase I, catalytic domain, N-terminal subdomain"/>
    <property type="match status" value="1"/>
</dbReference>
<accession>A0A2V1GVR9</accession>
<dbReference type="RefSeq" id="WP_116686568.1">
    <property type="nucleotide sequence ID" value="NZ_CAWNYD010000002.1"/>
</dbReference>
<dbReference type="SUPFAM" id="SSF55120">
    <property type="entry name" value="Pseudouridine synthase"/>
    <property type="match status" value="1"/>
</dbReference>
<evidence type="ECO:0000256" key="3">
    <source>
        <dbReference type="ARBA" id="ARBA00023235"/>
    </source>
</evidence>
<dbReference type="GO" id="GO:0003723">
    <property type="term" value="F:RNA binding"/>
    <property type="evidence" value="ECO:0007669"/>
    <property type="project" value="UniProtKB-KW"/>
</dbReference>
<name>A0A2V1GVR9_9GAMM</name>
<dbReference type="Proteomes" id="UP000244906">
    <property type="component" value="Unassembled WGS sequence"/>
</dbReference>
<dbReference type="InterPro" id="IPR018496">
    <property type="entry name" value="PsdUridine_synth_RsuA/RluB_CS"/>
</dbReference>
<dbReference type="NCBIfam" id="TIGR00093">
    <property type="entry name" value="pseudouridine synthase"/>
    <property type="match status" value="1"/>
</dbReference>
<evidence type="ECO:0000259" key="8">
    <source>
        <dbReference type="Pfam" id="PF00849"/>
    </source>
</evidence>
<comment type="caution">
    <text evidence="9">The sequence shown here is derived from an EMBL/GenBank/DDBJ whole genome shotgun (WGS) entry which is preliminary data.</text>
</comment>
<dbReference type="InterPro" id="IPR020094">
    <property type="entry name" value="TruA/RsuA/RluB/E/F_N"/>
</dbReference>
<evidence type="ECO:0000256" key="4">
    <source>
        <dbReference type="ARBA" id="ARBA00036749"/>
    </source>
</evidence>
<keyword evidence="3 7" id="KW-0413">Isomerase</keyword>
<dbReference type="CDD" id="cd02553">
    <property type="entry name" value="PseudoU_synth_RsuA"/>
    <property type="match status" value="1"/>
</dbReference>
<dbReference type="CDD" id="cd00165">
    <property type="entry name" value="S4"/>
    <property type="match status" value="1"/>
</dbReference>
<dbReference type="Gene3D" id="3.30.70.1560">
    <property type="entry name" value="Alpha-L RNA-binding motif"/>
    <property type="match status" value="1"/>
</dbReference>
<dbReference type="InterPro" id="IPR042092">
    <property type="entry name" value="PsdUridine_s_RsuA/RluB/E/F_cat"/>
</dbReference>
<dbReference type="InterPro" id="IPR006145">
    <property type="entry name" value="PsdUridine_synth_RsuA/RluA"/>
</dbReference>
<dbReference type="SUPFAM" id="SSF55174">
    <property type="entry name" value="Alpha-L RNA-binding motif"/>
    <property type="match status" value="1"/>
</dbReference>
<dbReference type="GO" id="GO:0001522">
    <property type="term" value="P:pseudouridine synthesis"/>
    <property type="evidence" value="ECO:0007669"/>
    <property type="project" value="InterPro"/>
</dbReference>
<dbReference type="PANTHER" id="PTHR47683">
    <property type="entry name" value="PSEUDOURIDINE SYNTHASE FAMILY PROTEIN-RELATED"/>
    <property type="match status" value="1"/>
</dbReference>
<dbReference type="InterPro" id="IPR020103">
    <property type="entry name" value="PsdUridine_synth_cat_dom_sf"/>
</dbReference>
<dbReference type="Pfam" id="PF00849">
    <property type="entry name" value="PseudoU_synth_2"/>
    <property type="match status" value="1"/>
</dbReference>
<dbReference type="GO" id="GO:0006364">
    <property type="term" value="P:rRNA processing"/>
    <property type="evidence" value="ECO:0007669"/>
    <property type="project" value="UniProtKB-ARBA"/>
</dbReference>
<comment type="catalytic activity">
    <reaction evidence="4">
        <text>uridine(516) in 16S rRNA = pseudouridine(516) in 16S rRNA</text>
        <dbReference type="Rhea" id="RHEA:38867"/>
        <dbReference type="Rhea" id="RHEA-COMP:10089"/>
        <dbReference type="Rhea" id="RHEA-COMP:10090"/>
        <dbReference type="ChEBI" id="CHEBI:65314"/>
        <dbReference type="ChEBI" id="CHEBI:65315"/>
        <dbReference type="EC" id="5.4.99.19"/>
    </reaction>
</comment>
<comment type="similarity">
    <text evidence="1 7">Belongs to the pseudouridine synthase RsuA family.</text>
</comment>
<keyword evidence="10" id="KW-1185">Reference proteome</keyword>
<gene>
    <name evidence="9" type="ORF">DC094_07895</name>
</gene>
<evidence type="ECO:0000256" key="7">
    <source>
        <dbReference type="RuleBase" id="RU003887"/>
    </source>
</evidence>
<protein>
    <recommendedName>
        <fullName evidence="7">Pseudouridine synthase</fullName>
        <ecNumber evidence="7">5.4.99.-</ecNumber>
    </recommendedName>
</protein>
<reference evidence="9 10" key="1">
    <citation type="submission" date="2018-04" db="EMBL/GenBank/DDBJ databases">
        <title>Thalassorhabdus spongiae gen. nov., sp. nov., isolated from a marine sponge in South-West Iceland.</title>
        <authorList>
            <person name="Knobloch S."/>
            <person name="Daussin A."/>
            <person name="Johannsson R."/>
            <person name="Marteinsson V.T."/>
        </authorList>
    </citation>
    <scope>NUCLEOTIDE SEQUENCE [LARGE SCALE GENOMIC DNA]</scope>
    <source>
        <strain evidence="9 10">Hp12</strain>
    </source>
</reference>